<evidence type="ECO:0000313" key="2">
    <source>
        <dbReference type="EMBL" id="KPL73743.1"/>
    </source>
</evidence>
<dbReference type="RefSeq" id="WP_075063714.1">
    <property type="nucleotide sequence ID" value="NZ_LGCL01000034.1"/>
</dbReference>
<name>A0A0P6XEZ3_9CHLR</name>
<dbReference type="EMBL" id="LGCL01000034">
    <property type="protein sequence ID" value="KPL73743.1"/>
    <property type="molecule type" value="Genomic_DNA"/>
</dbReference>
<dbReference type="PANTHER" id="PTHR47691:SF3">
    <property type="entry name" value="HTH-TYPE TRANSCRIPTIONAL REGULATOR RV0890C-RELATED"/>
    <property type="match status" value="1"/>
</dbReference>
<evidence type="ECO:0000259" key="1">
    <source>
        <dbReference type="Pfam" id="PF00931"/>
    </source>
</evidence>
<evidence type="ECO:0000313" key="3">
    <source>
        <dbReference type="Proteomes" id="UP000050417"/>
    </source>
</evidence>
<dbReference type="STRING" id="1134406.ADN00_14325"/>
<proteinExistence type="predicted"/>
<dbReference type="PRINTS" id="PR00364">
    <property type="entry name" value="DISEASERSIST"/>
</dbReference>
<reference evidence="2 3" key="1">
    <citation type="submission" date="2015-07" db="EMBL/GenBank/DDBJ databases">
        <title>Genome sequence of Ornatilinea apprima DSM 23815.</title>
        <authorList>
            <person name="Hemp J."/>
            <person name="Ward L.M."/>
            <person name="Pace L.A."/>
            <person name="Fischer W.W."/>
        </authorList>
    </citation>
    <scope>NUCLEOTIDE SEQUENCE [LARGE SCALE GENOMIC DNA]</scope>
    <source>
        <strain evidence="2 3">P3M-1</strain>
    </source>
</reference>
<sequence length="503" mass="56153">MDLAEISPSSIEASLKALRSGNPPHGGLFALVEGIRSPEEKRLVIEDLLINTITDTYLQMRKVEGLKSALPANRQQTLAQIFEDFSTKNSDLQAWCCLYYRYLSPIDLSVEEISQAACVVPQHLRRRINQGLALLTQTLRRRALQNHSQVAAVTQHLPTPEYTQLVGVQSYTSLLLRLFKDPEGPRMVSLEGMGGIGKTAVARAFVSLPENVALWQKVLWVSARQTLLAEDGQLTRSPDASATLEDISARLAEQMGLAALAGKPVQERLEGLRAALFQNRCLVVVDNLETIEEYQQLIPALARMAGSSRFLITTRQTLRQYPFVHTLPIQELPVQSAYELISAEMTRRGQPGSLASRDFAELYRVIGGLPLAIKLVAAQLKLHSLNEILAGFRSAQAGTDGLYRFLYWKTWQSLREPAKQLLLSFLAANPEGEDLEFLSIMSGQSQQDFYTAMQELDAFSLLETNTDHEPTLYRLHRLTVTFLQTDILNLWSGDSTDERTQSG</sequence>
<organism evidence="2 3">
    <name type="scientific">Ornatilinea apprima</name>
    <dbReference type="NCBI Taxonomy" id="1134406"/>
    <lineage>
        <taxon>Bacteria</taxon>
        <taxon>Bacillati</taxon>
        <taxon>Chloroflexota</taxon>
        <taxon>Anaerolineae</taxon>
        <taxon>Anaerolineales</taxon>
        <taxon>Anaerolineaceae</taxon>
        <taxon>Ornatilinea</taxon>
    </lineage>
</organism>
<dbReference type="AlphaFoldDB" id="A0A0P6XEZ3"/>
<feature type="domain" description="NB-ARC" evidence="1">
    <location>
        <begin position="176"/>
        <end position="317"/>
    </location>
</feature>
<dbReference type="PANTHER" id="PTHR47691">
    <property type="entry name" value="REGULATOR-RELATED"/>
    <property type="match status" value="1"/>
</dbReference>
<gene>
    <name evidence="2" type="ORF">ADN00_14325</name>
</gene>
<accession>A0A0P6XEZ3</accession>
<dbReference type="SUPFAM" id="SSF52540">
    <property type="entry name" value="P-loop containing nucleoside triphosphate hydrolases"/>
    <property type="match status" value="1"/>
</dbReference>
<dbReference type="Pfam" id="PF00931">
    <property type="entry name" value="NB-ARC"/>
    <property type="match status" value="1"/>
</dbReference>
<dbReference type="InterPro" id="IPR002182">
    <property type="entry name" value="NB-ARC"/>
</dbReference>
<dbReference type="InterPro" id="IPR027417">
    <property type="entry name" value="P-loop_NTPase"/>
</dbReference>
<dbReference type="GO" id="GO:0043531">
    <property type="term" value="F:ADP binding"/>
    <property type="evidence" value="ECO:0007669"/>
    <property type="project" value="InterPro"/>
</dbReference>
<dbReference type="OrthoDB" id="2893300at2"/>
<protein>
    <recommendedName>
        <fullName evidence="1">NB-ARC domain-containing protein</fullName>
    </recommendedName>
</protein>
<keyword evidence="3" id="KW-1185">Reference proteome</keyword>
<dbReference type="Gene3D" id="3.40.50.300">
    <property type="entry name" value="P-loop containing nucleotide triphosphate hydrolases"/>
    <property type="match status" value="1"/>
</dbReference>
<comment type="caution">
    <text evidence="2">The sequence shown here is derived from an EMBL/GenBank/DDBJ whole genome shotgun (WGS) entry which is preliminary data.</text>
</comment>
<dbReference type="Proteomes" id="UP000050417">
    <property type="component" value="Unassembled WGS sequence"/>
</dbReference>